<evidence type="ECO:0000313" key="2">
    <source>
        <dbReference type="Proteomes" id="UP000799779"/>
    </source>
</evidence>
<organism evidence="1 2">
    <name type="scientific">Amniculicola lignicola CBS 123094</name>
    <dbReference type="NCBI Taxonomy" id="1392246"/>
    <lineage>
        <taxon>Eukaryota</taxon>
        <taxon>Fungi</taxon>
        <taxon>Dikarya</taxon>
        <taxon>Ascomycota</taxon>
        <taxon>Pezizomycotina</taxon>
        <taxon>Dothideomycetes</taxon>
        <taxon>Pleosporomycetidae</taxon>
        <taxon>Pleosporales</taxon>
        <taxon>Amniculicolaceae</taxon>
        <taxon>Amniculicola</taxon>
    </lineage>
</organism>
<protein>
    <submittedName>
        <fullName evidence="1">Uncharacterized protein</fullName>
    </submittedName>
</protein>
<gene>
    <name evidence="1" type="ORF">P154DRAFT_598060</name>
</gene>
<dbReference type="AlphaFoldDB" id="A0A6A5WTK8"/>
<sequence>ESIVEPFRGPQELGFVGGAVPSHFVHFDHFLVKAFALPPFLTRKTFVIKYSARYIWANVNHDIIHLRRGLIYEDSFPEKSTIRNMRIELGNNNEYDDSNFFYHGEV</sequence>
<feature type="non-terminal residue" evidence="1">
    <location>
        <position position="1"/>
    </location>
</feature>
<reference evidence="1" key="1">
    <citation type="journal article" date="2020" name="Stud. Mycol.">
        <title>101 Dothideomycetes genomes: a test case for predicting lifestyles and emergence of pathogens.</title>
        <authorList>
            <person name="Haridas S."/>
            <person name="Albert R."/>
            <person name="Binder M."/>
            <person name="Bloem J."/>
            <person name="Labutti K."/>
            <person name="Salamov A."/>
            <person name="Andreopoulos B."/>
            <person name="Baker S."/>
            <person name="Barry K."/>
            <person name="Bills G."/>
            <person name="Bluhm B."/>
            <person name="Cannon C."/>
            <person name="Castanera R."/>
            <person name="Culley D."/>
            <person name="Daum C."/>
            <person name="Ezra D."/>
            <person name="Gonzalez J."/>
            <person name="Henrissat B."/>
            <person name="Kuo A."/>
            <person name="Liang C."/>
            <person name="Lipzen A."/>
            <person name="Lutzoni F."/>
            <person name="Magnuson J."/>
            <person name="Mondo S."/>
            <person name="Nolan M."/>
            <person name="Ohm R."/>
            <person name="Pangilinan J."/>
            <person name="Park H.-J."/>
            <person name="Ramirez L."/>
            <person name="Alfaro M."/>
            <person name="Sun H."/>
            <person name="Tritt A."/>
            <person name="Yoshinaga Y."/>
            <person name="Zwiers L.-H."/>
            <person name="Turgeon B."/>
            <person name="Goodwin S."/>
            <person name="Spatafora J."/>
            <person name="Crous P."/>
            <person name="Grigoriev I."/>
        </authorList>
    </citation>
    <scope>NUCLEOTIDE SEQUENCE</scope>
    <source>
        <strain evidence="1">CBS 123094</strain>
    </source>
</reference>
<dbReference type="Proteomes" id="UP000799779">
    <property type="component" value="Unassembled WGS sequence"/>
</dbReference>
<name>A0A6A5WTK8_9PLEO</name>
<accession>A0A6A5WTK8</accession>
<dbReference type="EMBL" id="ML977586">
    <property type="protein sequence ID" value="KAF2000916.1"/>
    <property type="molecule type" value="Genomic_DNA"/>
</dbReference>
<proteinExistence type="predicted"/>
<evidence type="ECO:0000313" key="1">
    <source>
        <dbReference type="EMBL" id="KAF2000916.1"/>
    </source>
</evidence>
<keyword evidence="2" id="KW-1185">Reference proteome</keyword>